<dbReference type="AlphaFoldDB" id="A0A4R8W9N1"/>
<proteinExistence type="predicted"/>
<dbReference type="Pfam" id="PF03993">
    <property type="entry name" value="DUF349"/>
    <property type="match status" value="3"/>
</dbReference>
<evidence type="ECO:0000313" key="2">
    <source>
        <dbReference type="Proteomes" id="UP000297643"/>
    </source>
</evidence>
<gene>
    <name evidence="1" type="ORF">E3O32_10435</name>
</gene>
<dbReference type="RefSeq" id="WP_134509260.1">
    <property type="nucleotide sequence ID" value="NZ_SOFM01000028.1"/>
</dbReference>
<reference evidence="1 2" key="1">
    <citation type="submission" date="2019-03" db="EMBL/GenBank/DDBJ databases">
        <title>Genomics of glacier-inhabiting Cryobacterium strains.</title>
        <authorList>
            <person name="Liu Q."/>
            <person name="Xin Y.-H."/>
        </authorList>
    </citation>
    <scope>NUCLEOTIDE SEQUENCE [LARGE SCALE GENOMIC DNA]</scope>
    <source>
        <strain evidence="1 2">RHLT2-21</strain>
    </source>
</reference>
<dbReference type="Proteomes" id="UP000297643">
    <property type="component" value="Unassembled WGS sequence"/>
</dbReference>
<name>A0A4R8W9N1_9MICO</name>
<sequence>MTTTDQQPWGRVDESGTVYVREATGERAVGQYPDATPEEALAYFERKYVELNGQVTLLEQRAKGGAPAADIAKSVAHLTEAVAGANAVGNLAALAARLGALGGAVTELTEQQGAEAKAAAAAAVAERAAIVAEAEALAAEDPAKTQWKQTSAALEALFAKWQAHQHDAPRIPKGEANDLWKRFRAARTTIEQNRKAFFAELDSAHKDVRNRKQQLIEQAEALAPKGADGIPVYRTLLDDWKSAGRSGKKQDDAMWAKFKAAGDVLYSVKSEIDAQDNEEFAGNLAQKLELLTEAELLLTETDRTSARTALSSIQRRWDALGKVPRDSVKVVEDRMRKVEAAVRKLDDDHWKRNNPETKARAEGLAGQLHDAIAKFESELDEAKAGKDAAAIAAATEALETRKAWLKAIGQ</sequence>
<evidence type="ECO:0000313" key="1">
    <source>
        <dbReference type="EMBL" id="TFC03283.1"/>
    </source>
</evidence>
<keyword evidence="2" id="KW-1185">Reference proteome</keyword>
<dbReference type="EMBL" id="SOFM01000028">
    <property type="protein sequence ID" value="TFC03283.1"/>
    <property type="molecule type" value="Genomic_DNA"/>
</dbReference>
<comment type="caution">
    <text evidence="1">The sequence shown here is derived from an EMBL/GenBank/DDBJ whole genome shotgun (WGS) entry which is preliminary data.</text>
</comment>
<protein>
    <submittedName>
        <fullName evidence="1">DUF349 domain-containing protein</fullName>
    </submittedName>
</protein>
<organism evidence="1 2">
    <name type="scientific">Cryobacterium mannosilyticum</name>
    <dbReference type="NCBI Taxonomy" id="1259190"/>
    <lineage>
        <taxon>Bacteria</taxon>
        <taxon>Bacillati</taxon>
        <taxon>Actinomycetota</taxon>
        <taxon>Actinomycetes</taxon>
        <taxon>Micrococcales</taxon>
        <taxon>Microbacteriaceae</taxon>
        <taxon>Cryobacterium</taxon>
    </lineage>
</organism>
<dbReference type="InterPro" id="IPR007139">
    <property type="entry name" value="DUF349"/>
</dbReference>
<accession>A0A4R8W9N1</accession>